<proteinExistence type="predicted"/>
<reference evidence="3 4" key="1">
    <citation type="submission" date="2024-06" db="EMBL/GenBank/DDBJ databases">
        <title>The Natural Products Discovery Center: Release of the First 8490 Sequenced Strains for Exploring Actinobacteria Biosynthetic Diversity.</title>
        <authorList>
            <person name="Kalkreuter E."/>
            <person name="Kautsar S.A."/>
            <person name="Yang D."/>
            <person name="Bader C.D."/>
            <person name="Teijaro C.N."/>
            <person name="Fluegel L."/>
            <person name="Davis C.M."/>
            <person name="Simpson J.R."/>
            <person name="Lauterbach L."/>
            <person name="Steele A.D."/>
            <person name="Gui C."/>
            <person name="Meng S."/>
            <person name="Li G."/>
            <person name="Viehrig K."/>
            <person name="Ye F."/>
            <person name="Su P."/>
            <person name="Kiefer A.F."/>
            <person name="Nichols A."/>
            <person name="Cepeda A.J."/>
            <person name="Yan W."/>
            <person name="Fan B."/>
            <person name="Jiang Y."/>
            <person name="Adhikari A."/>
            <person name="Zheng C.-J."/>
            <person name="Schuster L."/>
            <person name="Cowan T.M."/>
            <person name="Smanski M.J."/>
            <person name="Chevrette M.G."/>
            <person name="De Carvalho L.P.S."/>
            <person name="Shen B."/>
        </authorList>
    </citation>
    <scope>NUCLEOTIDE SEQUENCE [LARGE SCALE GENOMIC DNA]</scope>
    <source>
        <strain evidence="3 4">NPDC019708</strain>
    </source>
</reference>
<evidence type="ECO:0000313" key="4">
    <source>
        <dbReference type="Proteomes" id="UP001550628"/>
    </source>
</evidence>
<evidence type="ECO:0000313" key="3">
    <source>
        <dbReference type="EMBL" id="MEU1953393.1"/>
    </source>
</evidence>
<dbReference type="PANTHER" id="PTHR33375">
    <property type="entry name" value="CHROMOSOME-PARTITIONING PROTEIN PARB-RELATED"/>
    <property type="match status" value="1"/>
</dbReference>
<name>A0ABV2WR84_9NOCA</name>
<evidence type="ECO:0000259" key="2">
    <source>
        <dbReference type="SMART" id="SM00470"/>
    </source>
</evidence>
<dbReference type="Gene3D" id="3.90.1530.10">
    <property type="entry name" value="Conserved hypothetical protein from pyrococcus furiosus pfu- 392566-001, ParB domain"/>
    <property type="match status" value="1"/>
</dbReference>
<dbReference type="PANTHER" id="PTHR33375:SF1">
    <property type="entry name" value="CHROMOSOME-PARTITIONING PROTEIN PARB-RELATED"/>
    <property type="match status" value="1"/>
</dbReference>
<gene>
    <name evidence="3" type="ORF">ABZ510_16135</name>
</gene>
<evidence type="ECO:0000256" key="1">
    <source>
        <dbReference type="SAM" id="MobiDB-lite"/>
    </source>
</evidence>
<dbReference type="SMART" id="SM00470">
    <property type="entry name" value="ParB"/>
    <property type="match status" value="1"/>
</dbReference>
<comment type="caution">
    <text evidence="3">The sequence shown here is derived from an EMBL/GenBank/DDBJ whole genome shotgun (WGS) entry which is preliminary data.</text>
</comment>
<keyword evidence="4" id="KW-1185">Reference proteome</keyword>
<dbReference type="EMBL" id="JBEYBF010000010">
    <property type="protein sequence ID" value="MEU1953393.1"/>
    <property type="molecule type" value="Genomic_DNA"/>
</dbReference>
<dbReference type="InterPro" id="IPR003115">
    <property type="entry name" value="ParB_N"/>
</dbReference>
<dbReference type="SUPFAM" id="SSF110849">
    <property type="entry name" value="ParB/Sulfiredoxin"/>
    <property type="match status" value="1"/>
</dbReference>
<dbReference type="InterPro" id="IPR050336">
    <property type="entry name" value="Chromosome_partition/occlusion"/>
</dbReference>
<dbReference type="InterPro" id="IPR036086">
    <property type="entry name" value="ParB/Sulfiredoxin_sf"/>
</dbReference>
<protein>
    <submittedName>
        <fullName evidence="3">ParB N-terminal domain-containing protein</fullName>
    </submittedName>
</protein>
<organism evidence="3 4">
    <name type="scientific">Nocardia rhamnosiphila</name>
    <dbReference type="NCBI Taxonomy" id="426716"/>
    <lineage>
        <taxon>Bacteria</taxon>
        <taxon>Bacillati</taxon>
        <taxon>Actinomycetota</taxon>
        <taxon>Actinomycetes</taxon>
        <taxon>Mycobacteriales</taxon>
        <taxon>Nocardiaceae</taxon>
        <taxon>Nocardia</taxon>
    </lineage>
</organism>
<dbReference type="RefSeq" id="WP_356957804.1">
    <property type="nucleotide sequence ID" value="NZ_JBEYBD010000011.1"/>
</dbReference>
<accession>A0ABV2WR84</accession>
<feature type="region of interest" description="Disordered" evidence="1">
    <location>
        <begin position="1"/>
        <end position="31"/>
    </location>
</feature>
<feature type="domain" description="ParB-like N-terminal" evidence="2">
    <location>
        <begin position="34"/>
        <end position="123"/>
    </location>
</feature>
<dbReference type="Proteomes" id="UP001550628">
    <property type="component" value="Unassembled WGS sequence"/>
</dbReference>
<sequence length="540" mass="58542">MSSTSFTVVTDHDETPDFPPAGSTENRSRPADAAYMHPDDVLIADNVRTTFDLADHPEQIASIREFGVGLPIRAERNPDGTVHAIDGQLRVLIAREVGLTEIPVWIVDGLSGDDRERRIARTLTQINLNDRRVPLTARDRAAGVAQMLDLGASVTRVAKGLQSSRAEIKRTAAIGRSATAQELLGGHQFGLDQLAVIAEYENLGDTDAVERLTRAARYNFTYTRNQIEAERAETRHLLHAALPWATYGFGVLTREPDTTRAEAAYVPDELLAGADGEPVSESTILADPDRWVVHLTVEESGLLVDTTSGEIVDYDAVDWDTDGDPDATPADGYRHASTVEYRDRWIPRYYLPTTQLPGSGLHRLTDPAAQVAEHTRLAAAEQAVAAREAATRERRMVLELNRRGQAAKDRRLDLLPKLVAKATAPAGAAAFVARARAHGLDPKPLALATELLGLSGGRDALLAAIDEASENRAVTISVAIELAVHETAIDKTLWRHPTAVTGRYLRFLDSVGGSYEFGLVDVEHAALGDVKPADIDLAAA</sequence>